<name>A0A210PSU1_MIZYE</name>
<comment type="caution">
    <text evidence="2">The sequence shown here is derived from an EMBL/GenBank/DDBJ whole genome shotgun (WGS) entry which is preliminary data.</text>
</comment>
<accession>A0A210PSU1</accession>
<evidence type="ECO:0000313" key="2">
    <source>
        <dbReference type="EMBL" id="OWF39553.1"/>
    </source>
</evidence>
<feature type="transmembrane region" description="Helical" evidence="1">
    <location>
        <begin position="9"/>
        <end position="34"/>
    </location>
</feature>
<gene>
    <name evidence="2" type="ORF">KP79_PYT23321</name>
</gene>
<keyword evidence="1" id="KW-0472">Membrane</keyword>
<proteinExistence type="predicted"/>
<dbReference type="OrthoDB" id="6157359at2759"/>
<reference evidence="2 3" key="1">
    <citation type="journal article" date="2017" name="Nat. Ecol. Evol.">
        <title>Scallop genome provides insights into evolution of bilaterian karyotype and development.</title>
        <authorList>
            <person name="Wang S."/>
            <person name="Zhang J."/>
            <person name="Jiao W."/>
            <person name="Li J."/>
            <person name="Xun X."/>
            <person name="Sun Y."/>
            <person name="Guo X."/>
            <person name="Huan P."/>
            <person name="Dong B."/>
            <person name="Zhang L."/>
            <person name="Hu X."/>
            <person name="Sun X."/>
            <person name="Wang J."/>
            <person name="Zhao C."/>
            <person name="Wang Y."/>
            <person name="Wang D."/>
            <person name="Huang X."/>
            <person name="Wang R."/>
            <person name="Lv J."/>
            <person name="Li Y."/>
            <person name="Zhang Z."/>
            <person name="Liu B."/>
            <person name="Lu W."/>
            <person name="Hui Y."/>
            <person name="Liang J."/>
            <person name="Zhou Z."/>
            <person name="Hou R."/>
            <person name="Li X."/>
            <person name="Liu Y."/>
            <person name="Li H."/>
            <person name="Ning X."/>
            <person name="Lin Y."/>
            <person name="Zhao L."/>
            <person name="Xing Q."/>
            <person name="Dou J."/>
            <person name="Li Y."/>
            <person name="Mao J."/>
            <person name="Guo H."/>
            <person name="Dou H."/>
            <person name="Li T."/>
            <person name="Mu C."/>
            <person name="Jiang W."/>
            <person name="Fu Q."/>
            <person name="Fu X."/>
            <person name="Miao Y."/>
            <person name="Liu J."/>
            <person name="Yu Q."/>
            <person name="Li R."/>
            <person name="Liao H."/>
            <person name="Li X."/>
            <person name="Kong Y."/>
            <person name="Jiang Z."/>
            <person name="Chourrout D."/>
            <person name="Li R."/>
            <person name="Bao Z."/>
        </authorList>
    </citation>
    <scope>NUCLEOTIDE SEQUENCE [LARGE SCALE GENOMIC DNA]</scope>
    <source>
        <strain evidence="2 3">PY_sf001</strain>
    </source>
</reference>
<dbReference type="EMBL" id="NEDP02005522">
    <property type="protein sequence ID" value="OWF39553.1"/>
    <property type="molecule type" value="Genomic_DNA"/>
</dbReference>
<keyword evidence="1" id="KW-1133">Transmembrane helix</keyword>
<organism evidence="2 3">
    <name type="scientific">Mizuhopecten yessoensis</name>
    <name type="common">Japanese scallop</name>
    <name type="synonym">Patinopecten yessoensis</name>
    <dbReference type="NCBI Taxonomy" id="6573"/>
    <lineage>
        <taxon>Eukaryota</taxon>
        <taxon>Metazoa</taxon>
        <taxon>Spiralia</taxon>
        <taxon>Lophotrochozoa</taxon>
        <taxon>Mollusca</taxon>
        <taxon>Bivalvia</taxon>
        <taxon>Autobranchia</taxon>
        <taxon>Pteriomorphia</taxon>
        <taxon>Pectinida</taxon>
        <taxon>Pectinoidea</taxon>
        <taxon>Pectinidae</taxon>
        <taxon>Mizuhopecten</taxon>
    </lineage>
</organism>
<feature type="transmembrane region" description="Helical" evidence="1">
    <location>
        <begin position="72"/>
        <end position="91"/>
    </location>
</feature>
<sequence>MAGFKEAPILVKVFLLCLTAGFWIHLIGFATSYWSHSKFVTVGLWTACYRGYDCTKTTYTTSYFEATQAFESLALVAGFIGLLLLVFYIFVTQSSYNVSLYIASLVAVAFAACCAILGVIIYGCKTSLPLSWSYALAVVGGILYGISAILMAVHLLQKC</sequence>
<dbReference type="AlphaFoldDB" id="A0A210PSU1"/>
<feature type="transmembrane region" description="Helical" evidence="1">
    <location>
        <begin position="134"/>
        <end position="156"/>
    </location>
</feature>
<feature type="transmembrane region" description="Helical" evidence="1">
    <location>
        <begin position="98"/>
        <end position="122"/>
    </location>
</feature>
<dbReference type="Gene3D" id="1.20.140.150">
    <property type="match status" value="1"/>
</dbReference>
<keyword evidence="1" id="KW-0812">Transmembrane</keyword>
<evidence type="ECO:0000313" key="3">
    <source>
        <dbReference type="Proteomes" id="UP000242188"/>
    </source>
</evidence>
<keyword evidence="3" id="KW-1185">Reference proteome</keyword>
<dbReference type="Proteomes" id="UP000242188">
    <property type="component" value="Unassembled WGS sequence"/>
</dbReference>
<evidence type="ECO:0000256" key="1">
    <source>
        <dbReference type="SAM" id="Phobius"/>
    </source>
</evidence>
<protein>
    <submittedName>
        <fullName evidence="2">Uncharacterized protein</fullName>
    </submittedName>
</protein>